<dbReference type="GO" id="GO:0032259">
    <property type="term" value="P:methylation"/>
    <property type="evidence" value="ECO:0007669"/>
    <property type="project" value="UniProtKB-KW"/>
</dbReference>
<dbReference type="GO" id="GO:0009236">
    <property type="term" value="P:cobalamin biosynthetic process"/>
    <property type="evidence" value="ECO:0007669"/>
    <property type="project" value="UniProtKB-KW"/>
</dbReference>
<accession>A0A2T0TA82</accession>
<dbReference type="RefSeq" id="WP_170155855.1">
    <property type="nucleotide sequence ID" value="NZ_PVTF01000004.1"/>
</dbReference>
<evidence type="ECO:0000256" key="3">
    <source>
        <dbReference type="ARBA" id="ARBA00022603"/>
    </source>
</evidence>
<evidence type="ECO:0000256" key="5">
    <source>
        <dbReference type="ARBA" id="ARBA00022691"/>
    </source>
</evidence>
<keyword evidence="4 6" id="KW-0808">Transferase</keyword>
<dbReference type="InterPro" id="IPR050714">
    <property type="entry name" value="Cobalamin_biosynth_MTase"/>
</dbReference>
<proteinExistence type="predicted"/>
<evidence type="ECO:0000256" key="2">
    <source>
        <dbReference type="ARBA" id="ARBA00022573"/>
    </source>
</evidence>
<gene>
    <name evidence="6" type="ORF">CLV43_104418</name>
</gene>
<evidence type="ECO:0000256" key="4">
    <source>
        <dbReference type="ARBA" id="ARBA00022679"/>
    </source>
</evidence>
<dbReference type="GO" id="GO:0008168">
    <property type="term" value="F:methyltransferase activity"/>
    <property type="evidence" value="ECO:0007669"/>
    <property type="project" value="UniProtKB-KW"/>
</dbReference>
<keyword evidence="3 6" id="KW-0489">Methyltransferase</keyword>
<comment type="pathway">
    <text evidence="1">Cofactor biosynthesis; adenosylcobalamin biosynthesis.</text>
</comment>
<organism evidence="6 7">
    <name type="scientific">Umezawaea tangerina</name>
    <dbReference type="NCBI Taxonomy" id="84725"/>
    <lineage>
        <taxon>Bacteria</taxon>
        <taxon>Bacillati</taxon>
        <taxon>Actinomycetota</taxon>
        <taxon>Actinomycetes</taxon>
        <taxon>Pseudonocardiales</taxon>
        <taxon>Pseudonocardiaceae</taxon>
        <taxon>Umezawaea</taxon>
    </lineage>
</organism>
<dbReference type="PANTHER" id="PTHR43182">
    <property type="entry name" value="COBALT-PRECORRIN-6B C(15)-METHYLTRANSFERASE (DECARBOXYLATING)"/>
    <property type="match status" value="1"/>
</dbReference>
<evidence type="ECO:0000313" key="7">
    <source>
        <dbReference type="Proteomes" id="UP000239494"/>
    </source>
</evidence>
<keyword evidence="2" id="KW-0169">Cobalamin biosynthesis</keyword>
<dbReference type="Proteomes" id="UP000239494">
    <property type="component" value="Unassembled WGS sequence"/>
</dbReference>
<name>A0A2T0TA82_9PSEU</name>
<evidence type="ECO:0000313" key="6">
    <source>
        <dbReference type="EMBL" id="PRY42583.1"/>
    </source>
</evidence>
<dbReference type="SUPFAM" id="SSF53335">
    <property type="entry name" value="S-adenosyl-L-methionine-dependent methyltransferases"/>
    <property type="match status" value="1"/>
</dbReference>
<dbReference type="PANTHER" id="PTHR43182:SF1">
    <property type="entry name" value="COBALT-PRECORRIN-7 C(5)-METHYLTRANSFERASE"/>
    <property type="match status" value="1"/>
</dbReference>
<protein>
    <submittedName>
        <fullName evidence="6">Precorrin-6Y C5,15-methyltransferase (Decarboxylating)</fullName>
    </submittedName>
</protein>
<dbReference type="EMBL" id="PVTF01000004">
    <property type="protein sequence ID" value="PRY42583.1"/>
    <property type="molecule type" value="Genomic_DNA"/>
</dbReference>
<sequence>MTADLTSLHRFATIAGRSWDQVVVVDAAKDPVAALNVCRARSSVLVRDAPVAELARGLAGWRRTLVVAEDLGGPAEQLSTVDPADAVVRPWRSADVICLADNEFTPGVDGWALPDDRFAHRGDGMVANAEVRALVLARLAPRPGVLVWDIAAGPGAVGVECARLGAAVVAVDRDPVQCVRIIANASAHGVDVRVEESELADVLGDLPRPDAVFVGGGGAVVVAACAKAGAPRVVVAVPELDRVVPARDALRDAGYAVEGSLLSSARLVGGALTATDPVTVLWGSRT</sequence>
<comment type="caution">
    <text evidence="6">The sequence shown here is derived from an EMBL/GenBank/DDBJ whole genome shotgun (WGS) entry which is preliminary data.</text>
</comment>
<keyword evidence="7" id="KW-1185">Reference proteome</keyword>
<dbReference type="InterPro" id="IPR029063">
    <property type="entry name" value="SAM-dependent_MTases_sf"/>
</dbReference>
<reference evidence="6 7" key="1">
    <citation type="submission" date="2018-03" db="EMBL/GenBank/DDBJ databases">
        <title>Genomic Encyclopedia of Archaeal and Bacterial Type Strains, Phase II (KMG-II): from individual species to whole genera.</title>
        <authorList>
            <person name="Goeker M."/>
        </authorList>
    </citation>
    <scope>NUCLEOTIDE SEQUENCE [LARGE SCALE GENOMIC DNA]</scope>
    <source>
        <strain evidence="6 7">DSM 44720</strain>
    </source>
</reference>
<dbReference type="AlphaFoldDB" id="A0A2T0TA82"/>
<keyword evidence="5" id="KW-0949">S-adenosyl-L-methionine</keyword>
<dbReference type="Gene3D" id="3.40.50.150">
    <property type="entry name" value="Vaccinia Virus protein VP39"/>
    <property type="match status" value="1"/>
</dbReference>
<evidence type="ECO:0000256" key="1">
    <source>
        <dbReference type="ARBA" id="ARBA00004953"/>
    </source>
</evidence>